<dbReference type="Proteomes" id="UP001165641">
    <property type="component" value="Unassembled WGS sequence"/>
</dbReference>
<keyword evidence="2" id="KW-1185">Reference proteome</keyword>
<evidence type="ECO:0000313" key="2">
    <source>
        <dbReference type="Proteomes" id="UP001165641"/>
    </source>
</evidence>
<evidence type="ECO:0000313" key="1">
    <source>
        <dbReference type="EMBL" id="MDB6177944.1"/>
    </source>
</evidence>
<sequence>MTRYAYLDPDDGSIAIDDIAPEDISSYVVADDTDPNDIYIKNGAVWAIPPRPDHPHVVFDVTTDQWIDPRSQAEYDGALHQARMATEISTSLAFLRFAEAGAYPMSQLADDTTSLPATVEEFLNLPEFSPAQHDLIKAGLKSWPTISRGNTRLVGPLHPDDPGDGLPYFVPWLASAKGITITDEDLDGMFEVPVPAPIYTGE</sequence>
<accession>A0ABT4ZEZ7</accession>
<comment type="caution">
    <text evidence="1">The sequence shown here is derived from an EMBL/GenBank/DDBJ whole genome shotgun (WGS) entry which is preliminary data.</text>
</comment>
<organism evidence="1 2">
    <name type="scientific">Paracoccus onchidii</name>
    <dbReference type="NCBI Taxonomy" id="3017813"/>
    <lineage>
        <taxon>Bacteria</taxon>
        <taxon>Pseudomonadati</taxon>
        <taxon>Pseudomonadota</taxon>
        <taxon>Alphaproteobacteria</taxon>
        <taxon>Rhodobacterales</taxon>
        <taxon>Paracoccaceae</taxon>
        <taxon>Paracoccus</taxon>
    </lineage>
</organism>
<proteinExistence type="predicted"/>
<reference evidence="1" key="1">
    <citation type="submission" date="2022-12" db="EMBL/GenBank/DDBJ databases">
        <title>Paracoccus onchidii sp. nov., isolated from a marine invertebrate from the South China Sea.</title>
        <authorList>
            <person name="Xu S."/>
            <person name="Liu Z."/>
            <person name="Xu Y."/>
        </authorList>
    </citation>
    <scope>NUCLEOTIDE SEQUENCE</scope>
    <source>
        <strain evidence="1">Z330</strain>
    </source>
</reference>
<gene>
    <name evidence="1" type="ORF">PAF17_10570</name>
</gene>
<dbReference type="EMBL" id="JAQBIE010000011">
    <property type="protein sequence ID" value="MDB6177944.1"/>
    <property type="molecule type" value="Genomic_DNA"/>
</dbReference>
<dbReference type="RefSeq" id="WP_271889056.1">
    <property type="nucleotide sequence ID" value="NZ_JAQBIE010000011.1"/>
</dbReference>
<protein>
    <submittedName>
        <fullName evidence="1">Uncharacterized protein</fullName>
    </submittedName>
</protein>
<name>A0ABT4ZEZ7_9RHOB</name>